<dbReference type="AlphaFoldDB" id="A0AAD8KCW1"/>
<protein>
    <submittedName>
        <fullName evidence="2">Uncharacterized protein</fullName>
    </submittedName>
</protein>
<comment type="caution">
    <text evidence="2">The sequence shown here is derived from an EMBL/GenBank/DDBJ whole genome shotgun (WGS) entry which is preliminary data.</text>
</comment>
<feature type="region of interest" description="Disordered" evidence="1">
    <location>
        <begin position="30"/>
        <end position="68"/>
    </location>
</feature>
<proteinExistence type="predicted"/>
<evidence type="ECO:0000256" key="1">
    <source>
        <dbReference type="SAM" id="MobiDB-lite"/>
    </source>
</evidence>
<sequence>MVATIVGPFLTFIYNERSRSQSKIINPKIRTHEQHHHSHNLNPNSSSSSNLHFLLPLHQLPSPNPLKP</sequence>
<feature type="compositionally biased region" description="Low complexity" evidence="1">
    <location>
        <begin position="40"/>
        <end position="58"/>
    </location>
</feature>
<evidence type="ECO:0000313" key="2">
    <source>
        <dbReference type="EMBL" id="KAK1417295.1"/>
    </source>
</evidence>
<dbReference type="Proteomes" id="UP001229421">
    <property type="component" value="Unassembled WGS sequence"/>
</dbReference>
<evidence type="ECO:0000313" key="3">
    <source>
        <dbReference type="Proteomes" id="UP001229421"/>
    </source>
</evidence>
<accession>A0AAD8KCW1</accession>
<gene>
    <name evidence="2" type="ORF">QVD17_26421</name>
</gene>
<keyword evidence="3" id="KW-1185">Reference proteome</keyword>
<reference evidence="2" key="1">
    <citation type="journal article" date="2023" name="bioRxiv">
        <title>Improved chromosome-level genome assembly for marigold (Tagetes erecta).</title>
        <authorList>
            <person name="Jiang F."/>
            <person name="Yuan L."/>
            <person name="Wang S."/>
            <person name="Wang H."/>
            <person name="Xu D."/>
            <person name="Wang A."/>
            <person name="Fan W."/>
        </authorList>
    </citation>
    <scope>NUCLEOTIDE SEQUENCE</scope>
    <source>
        <strain evidence="2">WSJ</strain>
        <tissue evidence="2">Leaf</tissue>
    </source>
</reference>
<dbReference type="EMBL" id="JAUHHV010000007">
    <property type="protein sequence ID" value="KAK1417295.1"/>
    <property type="molecule type" value="Genomic_DNA"/>
</dbReference>
<name>A0AAD8KCW1_TARER</name>
<organism evidence="2 3">
    <name type="scientific">Tagetes erecta</name>
    <name type="common">African marigold</name>
    <dbReference type="NCBI Taxonomy" id="13708"/>
    <lineage>
        <taxon>Eukaryota</taxon>
        <taxon>Viridiplantae</taxon>
        <taxon>Streptophyta</taxon>
        <taxon>Embryophyta</taxon>
        <taxon>Tracheophyta</taxon>
        <taxon>Spermatophyta</taxon>
        <taxon>Magnoliopsida</taxon>
        <taxon>eudicotyledons</taxon>
        <taxon>Gunneridae</taxon>
        <taxon>Pentapetalae</taxon>
        <taxon>asterids</taxon>
        <taxon>campanulids</taxon>
        <taxon>Asterales</taxon>
        <taxon>Asteraceae</taxon>
        <taxon>Asteroideae</taxon>
        <taxon>Heliantheae alliance</taxon>
        <taxon>Tageteae</taxon>
        <taxon>Tagetes</taxon>
    </lineage>
</organism>